<dbReference type="Proteomes" id="UP001060919">
    <property type="component" value="Chromosome"/>
</dbReference>
<dbReference type="PANTHER" id="PTHR42887">
    <property type="entry name" value="OS12G0638800 PROTEIN"/>
    <property type="match status" value="1"/>
</dbReference>
<dbReference type="SUPFAM" id="SSF51905">
    <property type="entry name" value="FAD/NAD(P)-binding domain"/>
    <property type="match status" value="1"/>
</dbReference>
<comment type="cofactor">
    <cofactor evidence="1">
        <name>FAD</name>
        <dbReference type="ChEBI" id="CHEBI:57692"/>
    </cofactor>
</comment>
<evidence type="ECO:0000259" key="5">
    <source>
        <dbReference type="Pfam" id="PF22780"/>
    </source>
</evidence>
<dbReference type="AlphaFoldDB" id="A0A916DWQ5"/>
<keyword evidence="3" id="KW-0274">FAD</keyword>
<dbReference type="Pfam" id="PF03486">
    <property type="entry name" value="HI0933_like"/>
    <property type="match status" value="1"/>
</dbReference>
<dbReference type="Gene3D" id="3.50.50.60">
    <property type="entry name" value="FAD/NAD(P)-binding domain"/>
    <property type="match status" value="1"/>
</dbReference>
<keyword evidence="2" id="KW-0285">Flavoprotein</keyword>
<dbReference type="Gene3D" id="1.10.8.260">
    <property type="entry name" value="HI0933 insert domain-like"/>
    <property type="match status" value="1"/>
</dbReference>
<dbReference type="InterPro" id="IPR023166">
    <property type="entry name" value="BaiN-like_dom_sf"/>
</dbReference>
<dbReference type="InterPro" id="IPR055178">
    <property type="entry name" value="RsdA/BaiN/AoA(So)-like_dom"/>
</dbReference>
<dbReference type="Gene3D" id="2.40.30.10">
    <property type="entry name" value="Translation factors"/>
    <property type="match status" value="1"/>
</dbReference>
<dbReference type="SUPFAM" id="SSF160996">
    <property type="entry name" value="HI0933 insert domain-like"/>
    <property type="match status" value="1"/>
</dbReference>
<dbReference type="NCBIfam" id="TIGR03862">
    <property type="entry name" value="flavo_PP4765"/>
    <property type="match status" value="1"/>
</dbReference>
<dbReference type="InterPro" id="IPR004792">
    <property type="entry name" value="BaiN-like"/>
</dbReference>
<evidence type="ECO:0000256" key="1">
    <source>
        <dbReference type="ARBA" id="ARBA00001974"/>
    </source>
</evidence>
<feature type="domain" description="RsdA/BaiN/AoA(So)-like insert" evidence="5">
    <location>
        <begin position="191"/>
        <end position="338"/>
    </location>
</feature>
<dbReference type="InterPro" id="IPR022460">
    <property type="entry name" value="Flavoprotein_PP4765"/>
</dbReference>
<dbReference type="PANTHER" id="PTHR42887:SF1">
    <property type="entry name" value="BLR3961 PROTEIN"/>
    <property type="match status" value="1"/>
</dbReference>
<evidence type="ECO:0000256" key="3">
    <source>
        <dbReference type="ARBA" id="ARBA00022827"/>
    </source>
</evidence>
<dbReference type="RefSeq" id="WP_264790260.1">
    <property type="nucleotide sequence ID" value="NZ_AP026867.1"/>
</dbReference>
<evidence type="ECO:0000313" key="7">
    <source>
        <dbReference type="Proteomes" id="UP001060919"/>
    </source>
</evidence>
<proteinExistence type="predicted"/>
<keyword evidence="7" id="KW-1185">Reference proteome</keyword>
<accession>A0A916DWQ5</accession>
<reference evidence="6" key="1">
    <citation type="submission" date="2022-09" db="EMBL/GenBank/DDBJ databases">
        <title>Aureispira anguillicida sp. nov., isolated from Leptocephalus of Japanese eel Anguilla japonica.</title>
        <authorList>
            <person name="Yuasa K."/>
            <person name="Mekata T."/>
            <person name="Ikunari K."/>
        </authorList>
    </citation>
    <scope>NUCLEOTIDE SEQUENCE</scope>
    <source>
        <strain evidence="6">EL160426</strain>
    </source>
</reference>
<protein>
    <submittedName>
        <fullName evidence="6">TIGR03862 family flavoprotein</fullName>
    </submittedName>
</protein>
<dbReference type="InterPro" id="IPR057661">
    <property type="entry name" value="RsdA/BaiN/AoA(So)_Rossmann"/>
</dbReference>
<dbReference type="NCBIfam" id="TIGR00275">
    <property type="entry name" value="aminoacetone oxidase family FAD-binding enzyme"/>
    <property type="match status" value="1"/>
</dbReference>
<dbReference type="Pfam" id="PF22780">
    <property type="entry name" value="HI0933_like_1st"/>
    <property type="match status" value="1"/>
</dbReference>
<sequence>MRPKKIILIGGGSAALMAAEMLCAMHEVHIYEKGKTIGRKFLVAGNGGFNLTNAATDKALYQQYTNHPILQDALSKFDSVAMRKWLDKLGIPTFVGSSGRVFPEKGIKPIHVLQKIKDKLLKQGVKIHCLHEFIGFDASQQPIFQHQDQKIVVQADAYIFALGGASWSITGSNNKWKPIFDEIKIPTINFQASNCGVEVDWATNFKTTYAGSPLKNIQILIGQKVVKGEALITDYGLEGNAIYPLVPAIRTALRKHQNAIYIDFKPHNSHQSLLNRIKGKRLKTKNYAYEFKLSKAQLALIKQFTTKEVYLAPERFIEAIKHLEVPIQKLRPIEEAISTIGGISLSALEANFSLQQYPNLFVIGEMLDWDAPTGGFLLQGCFSTAATCVEHLNSSI</sequence>
<name>A0A916DWQ5_9BACT</name>
<evidence type="ECO:0000259" key="4">
    <source>
        <dbReference type="Pfam" id="PF03486"/>
    </source>
</evidence>
<evidence type="ECO:0000256" key="2">
    <source>
        <dbReference type="ARBA" id="ARBA00022630"/>
    </source>
</evidence>
<dbReference type="KEGG" id="aup:AsAng_0058540"/>
<feature type="domain" description="RsdA/BaiN/AoA(So)-like Rossmann fold-like" evidence="4">
    <location>
        <begin position="5"/>
        <end position="388"/>
    </location>
</feature>
<gene>
    <name evidence="6" type="ORF">AsAng_0058540</name>
</gene>
<dbReference type="InterPro" id="IPR036188">
    <property type="entry name" value="FAD/NAD-bd_sf"/>
</dbReference>
<organism evidence="6 7">
    <name type="scientific">Aureispira anguillae</name>
    <dbReference type="NCBI Taxonomy" id="2864201"/>
    <lineage>
        <taxon>Bacteria</taxon>
        <taxon>Pseudomonadati</taxon>
        <taxon>Bacteroidota</taxon>
        <taxon>Saprospiria</taxon>
        <taxon>Saprospirales</taxon>
        <taxon>Saprospiraceae</taxon>
        <taxon>Aureispira</taxon>
    </lineage>
</organism>
<evidence type="ECO:0000313" key="6">
    <source>
        <dbReference type="EMBL" id="BDS15072.1"/>
    </source>
</evidence>
<dbReference type="EMBL" id="AP026867">
    <property type="protein sequence ID" value="BDS15072.1"/>
    <property type="molecule type" value="Genomic_DNA"/>
</dbReference>